<dbReference type="InterPro" id="IPR016024">
    <property type="entry name" value="ARM-type_fold"/>
</dbReference>
<evidence type="ECO:0000256" key="1">
    <source>
        <dbReference type="ARBA" id="ARBA00004282"/>
    </source>
</evidence>
<dbReference type="GO" id="GO:0098609">
    <property type="term" value="P:cell-cell adhesion"/>
    <property type="evidence" value="ECO:0007669"/>
    <property type="project" value="InterPro"/>
</dbReference>
<feature type="region of interest" description="Disordered" evidence="7">
    <location>
        <begin position="1"/>
        <end position="40"/>
    </location>
</feature>
<feature type="repeat" description="ARM" evidence="6">
    <location>
        <begin position="84"/>
        <end position="112"/>
    </location>
</feature>
<evidence type="ECO:0000256" key="5">
    <source>
        <dbReference type="ARBA" id="ARBA00022949"/>
    </source>
</evidence>
<sequence length="596" mass="66474">MSGAGELLWGGGAPLAQGERGSMASLDSIQKRGPGPDGWRQPELSEVIAMLNYTLDSVKVNAAAYLQHLTYKNEKVKSELRRLKGIPAIVTLMNHSSEEVRFAVCGALRNISFGNNFEIKSTIVNCGGVACIVNLLRRTTDRRLIEILTGTLWNLSSNEDFIKDLVDKPLSAVVDEVLVLHSGVEQKSNGAEGGKGDSKSPYQEWEKAFINSTGFLRNVSAANEEHRKHIREYKGLVDSVVYLLKSQTKPSTGALTENCVCVLRNLSYHLHCEIPNPERYKEMPATPQRFANNTHSKVLSTKCFLYTPLFKNPILLFPLTCHAGSELLFQKDVIEAYGHLLNSSKNPLVLEAAAGAIQNLCAGNWTVSGAVFVPKADKIVEYLDHENEPVVRAMSGALCNLALNPEYATELGTTALPKLLSKLPDDGGHSSFSSQTRMSVISALCMILSQSPEATKTLLVPNDKKQFPGMNKLVQLKNASDRHSEREIWTVSMMLQKVWDHKDVRRILTKYKYKKTDFVMKKNPPSKKKTKESSEGKPNEETNSKETDHLLQGKDEIRSLFRYFCFFIGTTRHACARLRMQPLLSTDLHRPRQTKN</sequence>
<dbReference type="SMART" id="SM00185">
    <property type="entry name" value="ARM"/>
    <property type="match status" value="5"/>
</dbReference>
<dbReference type="Gene3D" id="1.25.10.10">
    <property type="entry name" value="Leucine-rich Repeat Variant"/>
    <property type="match status" value="1"/>
</dbReference>
<dbReference type="Proteomes" id="UP000261560">
    <property type="component" value="Unplaced"/>
</dbReference>
<evidence type="ECO:0000256" key="2">
    <source>
        <dbReference type="ARBA" id="ARBA00005462"/>
    </source>
</evidence>
<keyword evidence="3" id="KW-0677">Repeat</keyword>
<reference evidence="8" key="2">
    <citation type="submission" date="2025-09" db="UniProtKB">
        <authorList>
            <consortium name="Ensembl"/>
        </authorList>
    </citation>
    <scope>IDENTIFICATION</scope>
</reference>
<evidence type="ECO:0000256" key="6">
    <source>
        <dbReference type="PROSITE-ProRule" id="PRU00259"/>
    </source>
</evidence>
<name>A0A3B3C7E3_ORYME</name>
<dbReference type="GO" id="GO:0005737">
    <property type="term" value="C:cytoplasm"/>
    <property type="evidence" value="ECO:0007669"/>
    <property type="project" value="TreeGrafter"/>
</dbReference>
<organism evidence="8 9">
    <name type="scientific">Oryzias melastigma</name>
    <name type="common">Marine medaka</name>
    <dbReference type="NCBI Taxonomy" id="30732"/>
    <lineage>
        <taxon>Eukaryota</taxon>
        <taxon>Metazoa</taxon>
        <taxon>Chordata</taxon>
        <taxon>Craniata</taxon>
        <taxon>Vertebrata</taxon>
        <taxon>Euteleostomi</taxon>
        <taxon>Actinopterygii</taxon>
        <taxon>Neopterygii</taxon>
        <taxon>Teleostei</taxon>
        <taxon>Neoteleostei</taxon>
        <taxon>Acanthomorphata</taxon>
        <taxon>Ovalentaria</taxon>
        <taxon>Atherinomorphae</taxon>
        <taxon>Beloniformes</taxon>
        <taxon>Adrianichthyidae</taxon>
        <taxon>Oryziinae</taxon>
        <taxon>Oryzias</taxon>
    </lineage>
</organism>
<keyword evidence="9" id="KW-1185">Reference proteome</keyword>
<feature type="repeat" description="ARM" evidence="6">
    <location>
        <begin position="127"/>
        <end position="160"/>
    </location>
</feature>
<dbReference type="OMA" id="TELIRME"/>
<dbReference type="InterPro" id="IPR011989">
    <property type="entry name" value="ARM-like"/>
</dbReference>
<dbReference type="Ensembl" id="ENSOMET00000033257.1">
    <property type="protein sequence ID" value="ENSOMEP00000013730.1"/>
    <property type="gene ID" value="ENSOMEG00000015270.1"/>
</dbReference>
<dbReference type="GeneTree" id="ENSGT00940000156045"/>
<dbReference type="SUPFAM" id="SSF48371">
    <property type="entry name" value="ARM repeat"/>
    <property type="match status" value="1"/>
</dbReference>
<dbReference type="PANTHER" id="PTHR10372:SF6">
    <property type="entry name" value="CATENIN DELTA-1"/>
    <property type="match status" value="1"/>
</dbReference>
<accession>A0A3B3C7E3</accession>
<dbReference type="GO" id="GO:0005634">
    <property type="term" value="C:nucleus"/>
    <property type="evidence" value="ECO:0007669"/>
    <property type="project" value="TreeGrafter"/>
</dbReference>
<evidence type="ECO:0000256" key="4">
    <source>
        <dbReference type="ARBA" id="ARBA00022889"/>
    </source>
</evidence>
<protein>
    <submittedName>
        <fullName evidence="8">Catenin (cadherin-associated protein), delta 1</fullName>
    </submittedName>
</protein>
<dbReference type="InterPro" id="IPR028435">
    <property type="entry name" value="Plakophilin/d_Catenin"/>
</dbReference>
<proteinExistence type="inferred from homology"/>
<comment type="similarity">
    <text evidence="2">Belongs to the beta-catenin family.</text>
</comment>
<dbReference type="Pfam" id="PF00514">
    <property type="entry name" value="Arm"/>
    <property type="match status" value="3"/>
</dbReference>
<dbReference type="PANTHER" id="PTHR10372">
    <property type="entry name" value="PLAKOPHILLIN-RELATED"/>
    <property type="match status" value="1"/>
</dbReference>
<evidence type="ECO:0000256" key="7">
    <source>
        <dbReference type="SAM" id="MobiDB-lite"/>
    </source>
</evidence>
<dbReference type="GO" id="GO:0005912">
    <property type="term" value="C:adherens junction"/>
    <property type="evidence" value="ECO:0007669"/>
    <property type="project" value="TreeGrafter"/>
</dbReference>
<dbReference type="PROSITE" id="PS50176">
    <property type="entry name" value="ARM_REPEAT"/>
    <property type="match status" value="2"/>
</dbReference>
<evidence type="ECO:0000313" key="9">
    <source>
        <dbReference type="Proteomes" id="UP000261560"/>
    </source>
</evidence>
<dbReference type="InterPro" id="IPR000225">
    <property type="entry name" value="Armadillo"/>
</dbReference>
<dbReference type="GO" id="GO:0005886">
    <property type="term" value="C:plasma membrane"/>
    <property type="evidence" value="ECO:0007669"/>
    <property type="project" value="TreeGrafter"/>
</dbReference>
<evidence type="ECO:0000256" key="3">
    <source>
        <dbReference type="ARBA" id="ARBA00022737"/>
    </source>
</evidence>
<evidence type="ECO:0000313" key="8">
    <source>
        <dbReference type="Ensembl" id="ENSOMEP00000013730.1"/>
    </source>
</evidence>
<comment type="subcellular location">
    <subcellularLocation>
        <location evidence="1">Cell junction</location>
    </subcellularLocation>
</comment>
<dbReference type="AlphaFoldDB" id="A0A3B3C7E3"/>
<reference evidence="8" key="1">
    <citation type="submission" date="2025-08" db="UniProtKB">
        <authorList>
            <consortium name="Ensembl"/>
        </authorList>
    </citation>
    <scope>IDENTIFICATION</scope>
</reference>
<keyword evidence="5" id="KW-0965">Cell junction</keyword>
<feature type="region of interest" description="Disordered" evidence="7">
    <location>
        <begin position="519"/>
        <end position="550"/>
    </location>
</feature>
<keyword evidence="4" id="KW-0130">Cell adhesion</keyword>
<feature type="compositionally biased region" description="Basic and acidic residues" evidence="7">
    <location>
        <begin position="531"/>
        <end position="550"/>
    </location>
</feature>